<keyword evidence="1" id="KW-0614">Plasmid</keyword>
<dbReference type="AlphaFoldDB" id="E3EK10"/>
<organism evidence="1 2">
    <name type="scientific">Paenibacillus polymyxa (strain SC2)</name>
    <name type="common">Bacillus polymyxa</name>
    <dbReference type="NCBI Taxonomy" id="886882"/>
    <lineage>
        <taxon>Bacteria</taxon>
        <taxon>Bacillati</taxon>
        <taxon>Bacillota</taxon>
        <taxon>Bacilli</taxon>
        <taxon>Bacillales</taxon>
        <taxon>Paenibacillaceae</taxon>
        <taxon>Paenibacillus</taxon>
    </lineage>
</organism>
<dbReference type="KEGG" id="ppm:PPSC2_26570"/>
<reference evidence="1 2" key="1">
    <citation type="journal article" date="2011" name="J. Bacteriol.">
        <title>Complete genome sequence of Paenibacillus polymyxa SC2, a strain of plant growth-promoting Rhizobacterium with broad-spectrum antimicrobial activity.</title>
        <authorList>
            <person name="Ma M."/>
            <person name="Wang C."/>
            <person name="Ding Y."/>
            <person name="Li L."/>
            <person name="Shen D."/>
            <person name="Jiang X."/>
            <person name="Guan D."/>
            <person name="Cao F."/>
            <person name="Chen H."/>
            <person name="Feng R."/>
            <person name="Wang X."/>
            <person name="Ge Y."/>
            <person name="Yao L."/>
            <person name="Bing X."/>
            <person name="Yang X."/>
            <person name="Li J."/>
            <person name="Du B."/>
        </authorList>
    </citation>
    <scope>NUCLEOTIDE SEQUENCE [LARGE SCALE GENOMIC DNA]</scope>
    <source>
        <strain evidence="1 2">SC2</strain>
        <plasmid evidence="2">pSC2</plasmid>
    </source>
</reference>
<sequence length="126" mass="14844">MRFGEINLSINELAERIEKESGYILDIYYEKQDRIPTNVTIVNGDVEIVFPGIDDMSVFGMCGDRYLMYFIPNQFVSKQGHMIRELNDMPFIKIPRDRYVNIRYERKDDGYNVMTMTIGEKEKALL</sequence>
<dbReference type="RefSeq" id="WP_013386133.1">
    <property type="nucleotide sequence ID" value="NC_014628.2"/>
</dbReference>
<gene>
    <name evidence="1" type="ORF">PPSC2_26570</name>
</gene>
<dbReference type="Proteomes" id="UP000006868">
    <property type="component" value="Plasmid pSC2"/>
</dbReference>
<dbReference type="HOGENOM" id="CLU_1979358_0_0_9"/>
<accession>E3EK10</accession>
<protein>
    <submittedName>
        <fullName evidence="1">Uncharacterized protein</fullName>
    </submittedName>
</protein>
<evidence type="ECO:0000313" key="2">
    <source>
        <dbReference type="Proteomes" id="UP000006868"/>
    </source>
</evidence>
<dbReference type="PATRIC" id="fig|886882.15.peg.5605"/>
<dbReference type="EMBL" id="CP002214">
    <property type="protein sequence ID" value="ADO59719.1"/>
    <property type="molecule type" value="Genomic_DNA"/>
</dbReference>
<evidence type="ECO:0000313" key="1">
    <source>
        <dbReference type="EMBL" id="ADO59719.1"/>
    </source>
</evidence>
<name>E3EK10_PAEPS</name>
<proteinExistence type="predicted"/>
<geneLocation type="plasmid" evidence="1 2">
    <name>pSC2</name>
</geneLocation>